<keyword evidence="2" id="KW-1185">Reference proteome</keyword>
<evidence type="ECO:0000313" key="2">
    <source>
        <dbReference type="Proteomes" id="UP001327560"/>
    </source>
</evidence>
<accession>A0AAQ3L1G0</accession>
<organism evidence="1 2">
    <name type="scientific">Canna indica</name>
    <name type="common">Indian-shot</name>
    <dbReference type="NCBI Taxonomy" id="4628"/>
    <lineage>
        <taxon>Eukaryota</taxon>
        <taxon>Viridiplantae</taxon>
        <taxon>Streptophyta</taxon>
        <taxon>Embryophyta</taxon>
        <taxon>Tracheophyta</taxon>
        <taxon>Spermatophyta</taxon>
        <taxon>Magnoliopsida</taxon>
        <taxon>Liliopsida</taxon>
        <taxon>Zingiberales</taxon>
        <taxon>Cannaceae</taxon>
        <taxon>Canna</taxon>
    </lineage>
</organism>
<gene>
    <name evidence="1" type="ORF">Cni_G27814</name>
</gene>
<dbReference type="EMBL" id="CP136898">
    <property type="protein sequence ID" value="WOL19017.1"/>
    <property type="molecule type" value="Genomic_DNA"/>
</dbReference>
<proteinExistence type="predicted"/>
<name>A0AAQ3L1G0_9LILI</name>
<evidence type="ECO:0000313" key="1">
    <source>
        <dbReference type="EMBL" id="WOL19017.1"/>
    </source>
</evidence>
<dbReference type="AlphaFoldDB" id="A0AAQ3L1G0"/>
<protein>
    <submittedName>
        <fullName evidence="1">Uncharacterized protein</fullName>
    </submittedName>
</protein>
<sequence>MYWIAQSTFDTLEPSVKVREKMSDLNYDDHASGISEEMKMNDSNNDDHASGISEEMKLVTLYFQKWNNWIPYTVLFRNFRCLLSRIIFALSKHGTQCKI</sequence>
<dbReference type="Proteomes" id="UP001327560">
    <property type="component" value="Chromosome 9"/>
</dbReference>
<reference evidence="1 2" key="1">
    <citation type="submission" date="2023-10" db="EMBL/GenBank/DDBJ databases">
        <title>Chromosome-scale genome assembly provides insights into flower coloration mechanisms of Canna indica.</title>
        <authorList>
            <person name="Li C."/>
        </authorList>
    </citation>
    <scope>NUCLEOTIDE SEQUENCE [LARGE SCALE GENOMIC DNA]</scope>
    <source>
        <tissue evidence="1">Flower</tissue>
    </source>
</reference>